<dbReference type="InterPro" id="IPR011047">
    <property type="entry name" value="Quinoprotein_ADH-like_sf"/>
</dbReference>
<feature type="transmembrane region" description="Helical" evidence="11">
    <location>
        <begin position="896"/>
        <end position="914"/>
    </location>
</feature>
<dbReference type="GO" id="GO:0072546">
    <property type="term" value="C:EMC complex"/>
    <property type="evidence" value="ECO:0007669"/>
    <property type="project" value="InterPro"/>
</dbReference>
<evidence type="ECO:0000313" key="14">
    <source>
        <dbReference type="EMBL" id="GMM38174.1"/>
    </source>
</evidence>
<reference evidence="14 15" key="1">
    <citation type="journal article" date="2023" name="Elife">
        <title>Identification of key yeast species and microbe-microbe interactions impacting larval growth of Drosophila in the wild.</title>
        <authorList>
            <person name="Mure A."/>
            <person name="Sugiura Y."/>
            <person name="Maeda R."/>
            <person name="Honda K."/>
            <person name="Sakurai N."/>
            <person name="Takahashi Y."/>
            <person name="Watada M."/>
            <person name="Katoh T."/>
            <person name="Gotoh A."/>
            <person name="Gotoh Y."/>
            <person name="Taniguchi I."/>
            <person name="Nakamura K."/>
            <person name="Hayashi T."/>
            <person name="Katayama T."/>
            <person name="Uemura T."/>
            <person name="Hattori Y."/>
        </authorList>
    </citation>
    <scope>NUCLEOTIDE SEQUENCE [LARGE SCALE GENOMIC DNA]</scope>
    <source>
        <strain evidence="14 15">SC-9</strain>
    </source>
</reference>
<dbReference type="PANTHER" id="PTHR21573">
    <property type="entry name" value="ER MEMBRANE PROTEIN COMPLEX SUBUNIT 1"/>
    <property type="match status" value="1"/>
</dbReference>
<dbReference type="Proteomes" id="UP001360560">
    <property type="component" value="Unassembled WGS sequence"/>
</dbReference>
<keyword evidence="8 11" id="KW-1133">Transmembrane helix</keyword>
<name>A0AAV5QUJ0_9ASCO</name>
<keyword evidence="6 12" id="KW-0732">Signal</keyword>
<comment type="caution">
    <text evidence="14">The sequence shown here is derived from an EMBL/GenBank/DDBJ whole genome shotgun (WGS) entry which is preliminary data.</text>
</comment>
<evidence type="ECO:0000256" key="6">
    <source>
        <dbReference type="ARBA" id="ARBA00022729"/>
    </source>
</evidence>
<dbReference type="Pfam" id="PF07774">
    <property type="entry name" value="EMC1_C"/>
    <property type="match status" value="1"/>
</dbReference>
<evidence type="ECO:0000256" key="12">
    <source>
        <dbReference type="SAM" id="SignalP"/>
    </source>
</evidence>
<feature type="chain" id="PRO_5043495731" description="ER membrane protein complex subunit 1" evidence="12">
    <location>
        <begin position="19"/>
        <end position="927"/>
    </location>
</feature>
<comment type="similarity">
    <text evidence="2">Belongs to the EMC1 family.</text>
</comment>
<evidence type="ECO:0000259" key="13">
    <source>
        <dbReference type="Pfam" id="PF07774"/>
    </source>
</evidence>
<evidence type="ECO:0000313" key="15">
    <source>
        <dbReference type="Proteomes" id="UP001360560"/>
    </source>
</evidence>
<keyword evidence="15" id="KW-1185">Reference proteome</keyword>
<evidence type="ECO:0000256" key="7">
    <source>
        <dbReference type="ARBA" id="ARBA00022824"/>
    </source>
</evidence>
<keyword evidence="9 11" id="KW-0472">Membrane</keyword>
<proteinExistence type="inferred from homology"/>
<evidence type="ECO:0000256" key="11">
    <source>
        <dbReference type="SAM" id="Phobius"/>
    </source>
</evidence>
<evidence type="ECO:0000256" key="2">
    <source>
        <dbReference type="ARBA" id="ARBA00007904"/>
    </source>
</evidence>
<protein>
    <recommendedName>
        <fullName evidence="4">ER membrane protein complex subunit 1</fullName>
    </recommendedName>
</protein>
<dbReference type="InterPro" id="IPR026895">
    <property type="entry name" value="EMC1"/>
</dbReference>
<feature type="domain" description="ER membrane protein complex subunit 1 C-terminal" evidence="13">
    <location>
        <begin position="705"/>
        <end position="923"/>
    </location>
</feature>
<keyword evidence="7" id="KW-0256">Endoplasmic reticulum</keyword>
<comment type="subunit">
    <text evidence="3">Component of the ER membrane protein complex (EMC).</text>
</comment>
<keyword evidence="10" id="KW-0325">Glycoprotein</keyword>
<evidence type="ECO:0000256" key="9">
    <source>
        <dbReference type="ARBA" id="ARBA00023136"/>
    </source>
</evidence>
<evidence type="ECO:0000256" key="3">
    <source>
        <dbReference type="ARBA" id="ARBA00011276"/>
    </source>
</evidence>
<evidence type="ECO:0000256" key="8">
    <source>
        <dbReference type="ARBA" id="ARBA00022989"/>
    </source>
</evidence>
<dbReference type="AlphaFoldDB" id="A0AAV5QUJ0"/>
<evidence type="ECO:0000256" key="4">
    <source>
        <dbReference type="ARBA" id="ARBA00020824"/>
    </source>
</evidence>
<dbReference type="EMBL" id="BTFZ01000019">
    <property type="protein sequence ID" value="GMM38174.1"/>
    <property type="molecule type" value="Genomic_DNA"/>
</dbReference>
<sequence length="927" mass="104647">MVPFCIFVLCFFLQAVSAVYSDEAFRTDWQIANLGDQVYSSVLTATNYITISNNGVLSVLNNTSKDGLVQWRHQLEQHTDGERFLGVLNNEVIVSGTDNLLQLWNTTSSFLISSVYLDAPMVGIQSLSNGELMVVDSSGVVSKVDSLFQVSSVAALETGIIKSIEISSLNNGNAVILINSDDLYLVDLRSSSLSKVSLKNDLNIEATRILTMHQNKVFFVTPNDLINVLVLSDHSKVSKSSFKEIKTDYQSELFKLLDLNSYILVNNFDYYASTTKDKSSIKYAYTYDENLVMSLSYNNIQLFDSELGIEIVKYNHNLDLDLDGAKNIKVAYTPSADGASHNIHVVIEYYNKEITSIYNDALLWNRDESLSEVDEYIVYDPSKNLQSQQQEVANFQHYLEEENNVDIFGAFMARWKDHWQQLKKLDQIITRGFGNIFSFGDGEIDAKQKIEFGLNKQLVVLTKNNKVFNLDMETGKINWKFSQLSKFMDTNNRSITGFLNDNNKNIKIWFDDGFVVTLDIANGMVKHTTVDGIPAHKKLIPVNLNEFIHEEPAGLLDDDLILRLDGDQFQYISNNDATPELSQDLFFSYINDDSTAIEVFMFNPSSKALVNAWKFQTDANEKIVATASSARNPNSMASIGLILGDKSTLYKYLYPNIISLAVFDDASQELSIKIFDSVSGKLIKSVFHPATDKIDDTSIQMIQGDNYLVYSFYSYHPTISSKIHVVEFYESQKSDQKSLSSITNQSVSILDYDAVQPFIRFKSYNFAHRIEKLALTSTKFDISTKNIIMKLSNGQIYLIPKFLISSRRIEGRELTNSEKMEYMNIPYDANLPINNNAIINHKRLIVGDNKAQMFSVATNLESTTIICYAGNDIFCTKAYPSSQFDVLSAGFNKGQLLLTIAALVLAGLVSWSMVERKKLNSFWIDNY</sequence>
<dbReference type="GeneID" id="90076163"/>
<feature type="signal peptide" evidence="12">
    <location>
        <begin position="1"/>
        <end position="18"/>
    </location>
</feature>
<keyword evidence="5 11" id="KW-0812">Transmembrane</keyword>
<dbReference type="GO" id="GO:0034975">
    <property type="term" value="P:protein folding in endoplasmic reticulum"/>
    <property type="evidence" value="ECO:0007669"/>
    <property type="project" value="TreeGrafter"/>
</dbReference>
<accession>A0AAV5QUJ0</accession>
<evidence type="ECO:0000256" key="5">
    <source>
        <dbReference type="ARBA" id="ARBA00022692"/>
    </source>
</evidence>
<organism evidence="14 15">
    <name type="scientific">Saccharomycopsis crataegensis</name>
    <dbReference type="NCBI Taxonomy" id="43959"/>
    <lineage>
        <taxon>Eukaryota</taxon>
        <taxon>Fungi</taxon>
        <taxon>Dikarya</taxon>
        <taxon>Ascomycota</taxon>
        <taxon>Saccharomycotina</taxon>
        <taxon>Saccharomycetes</taxon>
        <taxon>Saccharomycopsidaceae</taxon>
        <taxon>Saccharomycopsis</taxon>
    </lineage>
</organism>
<evidence type="ECO:0000256" key="10">
    <source>
        <dbReference type="ARBA" id="ARBA00023180"/>
    </source>
</evidence>
<dbReference type="InterPro" id="IPR011678">
    <property type="entry name" value="EMC1_C"/>
</dbReference>
<evidence type="ECO:0000256" key="1">
    <source>
        <dbReference type="ARBA" id="ARBA00004115"/>
    </source>
</evidence>
<dbReference type="PANTHER" id="PTHR21573:SF0">
    <property type="entry name" value="ER MEMBRANE PROTEIN COMPLEX SUBUNIT 1"/>
    <property type="match status" value="1"/>
</dbReference>
<comment type="subcellular location">
    <subcellularLocation>
        <location evidence="1">Endoplasmic reticulum membrane</location>
        <topology evidence="1">Single-pass type I membrane protein</topology>
    </subcellularLocation>
</comment>
<dbReference type="RefSeq" id="XP_064855170.1">
    <property type="nucleotide sequence ID" value="XM_064999098.1"/>
</dbReference>
<gene>
    <name evidence="14" type="ORF">DASC09_055130</name>
</gene>
<dbReference type="SUPFAM" id="SSF50998">
    <property type="entry name" value="Quinoprotein alcohol dehydrogenase-like"/>
    <property type="match status" value="2"/>
</dbReference>